<gene>
    <name evidence="7" type="ORF">L596_023048</name>
</gene>
<feature type="domain" description="G-protein coupled receptors family 1 profile" evidence="6">
    <location>
        <begin position="44"/>
        <end position="295"/>
    </location>
</feature>
<organism evidence="7 8">
    <name type="scientific">Steinernema carpocapsae</name>
    <name type="common">Entomopathogenic nematode</name>
    <dbReference type="NCBI Taxonomy" id="34508"/>
    <lineage>
        <taxon>Eukaryota</taxon>
        <taxon>Metazoa</taxon>
        <taxon>Ecdysozoa</taxon>
        <taxon>Nematoda</taxon>
        <taxon>Chromadorea</taxon>
        <taxon>Rhabditida</taxon>
        <taxon>Tylenchina</taxon>
        <taxon>Panagrolaimomorpha</taxon>
        <taxon>Strongyloidoidea</taxon>
        <taxon>Steinernematidae</taxon>
        <taxon>Steinernema</taxon>
    </lineage>
</organism>
<evidence type="ECO:0000256" key="3">
    <source>
        <dbReference type="ARBA" id="ARBA00022989"/>
    </source>
</evidence>
<comment type="caution">
    <text evidence="7">The sequence shown here is derived from an EMBL/GenBank/DDBJ whole genome shotgun (WGS) entry which is preliminary data.</text>
</comment>
<dbReference type="GO" id="GO:0016020">
    <property type="term" value="C:membrane"/>
    <property type="evidence" value="ECO:0007669"/>
    <property type="project" value="UniProtKB-SubCell"/>
</dbReference>
<protein>
    <recommendedName>
        <fullName evidence="6">G-protein coupled receptors family 1 profile domain-containing protein</fullName>
    </recommendedName>
</protein>
<feature type="transmembrane region" description="Helical" evidence="5">
    <location>
        <begin position="237"/>
        <end position="259"/>
    </location>
</feature>
<dbReference type="AlphaFoldDB" id="A0A4U5MCH3"/>
<dbReference type="OrthoDB" id="5862640at2759"/>
<evidence type="ECO:0000313" key="7">
    <source>
        <dbReference type="EMBL" id="TKR66810.1"/>
    </source>
</evidence>
<dbReference type="InterPro" id="IPR047130">
    <property type="entry name" value="7TM_GPCR_Srsx_nematod"/>
</dbReference>
<reference evidence="7 8" key="2">
    <citation type="journal article" date="2019" name="G3 (Bethesda)">
        <title>Hybrid Assembly of the Genome of the Entomopathogenic Nematode Steinernema carpocapsae Identifies the X-Chromosome.</title>
        <authorList>
            <person name="Serra L."/>
            <person name="Macchietto M."/>
            <person name="Macias-Munoz A."/>
            <person name="McGill C.J."/>
            <person name="Rodriguez I.M."/>
            <person name="Rodriguez B."/>
            <person name="Murad R."/>
            <person name="Mortazavi A."/>
        </authorList>
    </citation>
    <scope>NUCLEOTIDE SEQUENCE [LARGE SCALE GENOMIC DNA]</scope>
    <source>
        <strain evidence="7 8">ALL</strain>
    </source>
</reference>
<keyword evidence="8" id="KW-1185">Reference proteome</keyword>
<dbReference type="PANTHER" id="PTHR23360">
    <property type="entry name" value="G-PROTEIN COUPLED RECEPTORS FAMILY 1 PROFILE DOMAIN-CONTAINING PROTEIN-RELATED"/>
    <property type="match status" value="1"/>
</dbReference>
<feature type="transmembrane region" description="Helical" evidence="5">
    <location>
        <begin position="109"/>
        <end position="131"/>
    </location>
</feature>
<keyword evidence="2 5" id="KW-0812">Transmembrane</keyword>
<dbReference type="PANTHER" id="PTHR23360:SF69">
    <property type="entry name" value="G-PROTEIN COUPLED RECEPTORS FAMILY 1 PROFILE DOMAIN-CONTAINING PROTEIN-RELATED"/>
    <property type="match status" value="1"/>
</dbReference>
<evidence type="ECO:0000313" key="8">
    <source>
        <dbReference type="Proteomes" id="UP000298663"/>
    </source>
</evidence>
<name>A0A4U5MCH3_STECR</name>
<reference evidence="7 8" key="1">
    <citation type="journal article" date="2015" name="Genome Biol.">
        <title>Comparative genomics of Steinernema reveals deeply conserved gene regulatory networks.</title>
        <authorList>
            <person name="Dillman A.R."/>
            <person name="Macchietto M."/>
            <person name="Porter C.F."/>
            <person name="Rogers A."/>
            <person name="Williams B."/>
            <person name="Antoshechkin I."/>
            <person name="Lee M.M."/>
            <person name="Goodwin Z."/>
            <person name="Lu X."/>
            <person name="Lewis E.E."/>
            <person name="Goodrich-Blair H."/>
            <person name="Stock S.P."/>
            <person name="Adams B.J."/>
            <person name="Sternberg P.W."/>
            <person name="Mortazavi A."/>
        </authorList>
    </citation>
    <scope>NUCLEOTIDE SEQUENCE [LARGE SCALE GENOMIC DNA]</scope>
    <source>
        <strain evidence="7 8">ALL</strain>
    </source>
</reference>
<evidence type="ECO:0000256" key="4">
    <source>
        <dbReference type="ARBA" id="ARBA00023136"/>
    </source>
</evidence>
<keyword evidence="4 5" id="KW-0472">Membrane</keyword>
<sequence length="355" mass="39867">MTDIVNMAPSTHGNVSQEFQFTSSTPTLIMCSLYMVLGIVAILANLLDILIFVTNNELRRKYIFFVAIDVGELVDGLSYVLTSIGRGSGVLTGTFPQPISIHDCFFKRYWVHALIMGTELPALITIVISIERILAVHKPKVYNKYVTTRTKILSLVTVVFIQLVFLSAAGFSAYGNTEMATTRHCAIITSTATYFSIFHFVFVVSAYVVSFTSLLITYVVYKNMERRAFGAKRKTQLVLFLFVTGTSIIFVSMPGIVMIGIRLHLFAVNDLIVGLTYSTTGFLSIMNTIMNYKFRPEYRAQVNLLFGNTPKKKESVARVIHISTINVHELPHFKNTQAPLKKISVSYYLVQKIFV</sequence>
<dbReference type="CDD" id="cd00637">
    <property type="entry name" value="7tm_classA_rhodopsin-like"/>
    <property type="match status" value="1"/>
</dbReference>
<feature type="transmembrane region" description="Helical" evidence="5">
    <location>
        <begin position="62"/>
        <end position="81"/>
    </location>
</feature>
<keyword evidence="3 5" id="KW-1133">Transmembrane helix</keyword>
<feature type="transmembrane region" description="Helical" evidence="5">
    <location>
        <begin position="271"/>
        <end position="290"/>
    </location>
</feature>
<dbReference type="InterPro" id="IPR017452">
    <property type="entry name" value="GPCR_Rhodpsn_7TM"/>
</dbReference>
<proteinExistence type="predicted"/>
<feature type="transmembrane region" description="Helical" evidence="5">
    <location>
        <begin position="27"/>
        <end position="50"/>
    </location>
</feature>
<dbReference type="SUPFAM" id="SSF81321">
    <property type="entry name" value="Family A G protein-coupled receptor-like"/>
    <property type="match status" value="1"/>
</dbReference>
<evidence type="ECO:0000256" key="5">
    <source>
        <dbReference type="SAM" id="Phobius"/>
    </source>
</evidence>
<evidence type="ECO:0000256" key="2">
    <source>
        <dbReference type="ARBA" id="ARBA00022692"/>
    </source>
</evidence>
<dbReference type="Proteomes" id="UP000298663">
    <property type="component" value="Unassembled WGS sequence"/>
</dbReference>
<evidence type="ECO:0000259" key="6">
    <source>
        <dbReference type="PROSITE" id="PS50262"/>
    </source>
</evidence>
<feature type="transmembrane region" description="Helical" evidence="5">
    <location>
        <begin position="194"/>
        <end position="216"/>
    </location>
</feature>
<dbReference type="Gene3D" id="1.20.1070.10">
    <property type="entry name" value="Rhodopsin 7-helix transmembrane proteins"/>
    <property type="match status" value="1"/>
</dbReference>
<comment type="subcellular location">
    <subcellularLocation>
        <location evidence="1">Membrane</location>
    </subcellularLocation>
</comment>
<dbReference type="EMBL" id="AZBU02000008">
    <property type="protein sequence ID" value="TKR66810.1"/>
    <property type="molecule type" value="Genomic_DNA"/>
</dbReference>
<dbReference type="PROSITE" id="PS50262">
    <property type="entry name" value="G_PROTEIN_RECEP_F1_2"/>
    <property type="match status" value="1"/>
</dbReference>
<evidence type="ECO:0000256" key="1">
    <source>
        <dbReference type="ARBA" id="ARBA00004370"/>
    </source>
</evidence>
<feature type="transmembrane region" description="Helical" evidence="5">
    <location>
        <begin position="152"/>
        <end position="174"/>
    </location>
</feature>
<accession>A0A4U5MCH3</accession>